<dbReference type="InterPro" id="IPR039776">
    <property type="entry name" value="Pds5"/>
</dbReference>
<feature type="compositionally biased region" description="Basic residues" evidence="6">
    <location>
        <begin position="1234"/>
        <end position="1253"/>
    </location>
</feature>
<evidence type="ECO:0000256" key="2">
    <source>
        <dbReference type="ARBA" id="ARBA00022618"/>
    </source>
</evidence>
<keyword evidence="4" id="KW-0539">Nucleus</keyword>
<evidence type="ECO:0000256" key="3">
    <source>
        <dbReference type="ARBA" id="ARBA00022776"/>
    </source>
</evidence>
<accession>A0A9P7V7E1</accession>
<dbReference type="PANTHER" id="PTHR12663">
    <property type="entry name" value="ANDROGEN INDUCED INHIBITOR OF PROLIFERATION AS3 / PDS5-RELATED"/>
    <property type="match status" value="1"/>
</dbReference>
<dbReference type="OrthoDB" id="200660at2759"/>
<organism evidence="7 8">
    <name type="scientific">Scheffersomyces spartinae</name>
    <dbReference type="NCBI Taxonomy" id="45513"/>
    <lineage>
        <taxon>Eukaryota</taxon>
        <taxon>Fungi</taxon>
        <taxon>Dikarya</taxon>
        <taxon>Ascomycota</taxon>
        <taxon>Saccharomycotina</taxon>
        <taxon>Pichiomycetes</taxon>
        <taxon>Debaryomycetaceae</taxon>
        <taxon>Scheffersomyces</taxon>
    </lineage>
</organism>
<dbReference type="EMBL" id="JAHMUF010000016">
    <property type="protein sequence ID" value="KAG7192740.1"/>
    <property type="molecule type" value="Genomic_DNA"/>
</dbReference>
<evidence type="ECO:0000256" key="5">
    <source>
        <dbReference type="ARBA" id="ARBA00023306"/>
    </source>
</evidence>
<keyword evidence="2" id="KW-0132">Cell division</keyword>
<dbReference type="GeneID" id="66114897"/>
<sequence length="1295" mass="147296">MRKTRSVLSKGVLALSKTALTPKQLIQRLRDANDELQGLDQSDNSRKIVSQIQHDLGNKTLLAHTNGGVQVLVCCCIAEILRIHAPDSPFDLDQLSKIFRLMFKQFRKLNAVDNPYYDQYCTLLKKVAQVNSICLMADLPDNQELIEELFEVFYGLAAKDNFPTRLLASITDMMAVVISEVKTISQTVLRYVLSAFLLHEAGDIPVATPTSNIHCPALVFSLTVCETNMELISRQLAQYFSEVLYDSTEKAKESSSANAKEELADQLLKIHRLSVRIWKFVPGLLGAIVGLFEEELKATDVHIRIIATETLGLIIHNTNPTKGVNFFTSHKSTWNLLLRKATDISPLVRGKLAEQIPKFIDSANNPTTETNTVITNLVCKGLMDVDERVRIKTCKSLSTIKFGDIKDRLCNKNLISTLNLNVREKSPEVRNLSIQILSNVYENYCKHETNSSFGTHSEIECEEIELMIKQIPSTILSLTYINDKNINYQVDISLFESLTPLAESSSRKRVDRLLQLFSTLDAKSKQSFFAINERQQNLAKVVDNFISLSEDYFTSSSQDVSQASFSGSIVQGKELILNKLDKIINWLVDSFPTNKNTYGCFDRLFKVNNTRIFQLMKICISPESDYNTIRSSMKELVIKLRDSANIQNNDGTPLVQDMVTNMKLLLYRSSGLLYNRSNIPVLISYVKDTYHDFNGPASEILVMISKVNPQVLRFHVDALVNLILESPEDPSEIIIPITTNLKTLYNFFKVFPELFPSEVRFIEKLKRISLRGSPKIARYCIKIIGVSPKKEIYCASIIHLIYPLDLDSPQFVTHLSIIAEICQIDSLSVQDKYGQITETLIKKVFKVNRNLNGSGLVDDTHESWLDDTTLDVEYRIHSIYEKLLGFRFLINKLKSQAYNVEEEDDDSERDSIMRLALPVLTLFISTIGNSGEIVRKECPSWPTPETYKLKLRLAAGLSILKLAKIPIYNQMIDPTTLRRLSFLLTDPNPHVRELFMNCLQRNINDGLISERFLAILYFIALEDKPEAKRGATMWIKSLFKRQEGKFIKFEKSLVRLIHIIAHHEHFISLLEGDKENNSSQIEAYTYAIKILIFCVKLIATSENISLLYYFANRVKQYRDATVNKEVYESDEASASDDGLPSVVLNLYRIADLALMIIKEYGEMKGWVIPTWPGKIKLPSDIYIAMSSASELQSIQGRVYITDRIQLQLKTIIKSEFVGLKRKHILSDEKERKVTSKRTKTKRRKLEKPIPKSKQKVDNLPTRRSGRTTGMVNYAEVGSDEDEDEDQDEPSSADEA</sequence>
<dbReference type="GO" id="GO:0000785">
    <property type="term" value="C:chromatin"/>
    <property type="evidence" value="ECO:0007669"/>
    <property type="project" value="TreeGrafter"/>
</dbReference>
<dbReference type="SUPFAM" id="SSF48371">
    <property type="entry name" value="ARM repeat"/>
    <property type="match status" value="1"/>
</dbReference>
<dbReference type="GO" id="GO:0007064">
    <property type="term" value="P:mitotic sister chromatid cohesion"/>
    <property type="evidence" value="ECO:0007669"/>
    <property type="project" value="InterPro"/>
</dbReference>
<dbReference type="GO" id="GO:0005634">
    <property type="term" value="C:nucleus"/>
    <property type="evidence" value="ECO:0007669"/>
    <property type="project" value="UniProtKB-SubCell"/>
</dbReference>
<gene>
    <name evidence="7" type="ORF">KQ657_001523</name>
</gene>
<feature type="region of interest" description="Disordered" evidence="6">
    <location>
        <begin position="1228"/>
        <end position="1295"/>
    </location>
</feature>
<evidence type="ECO:0000256" key="6">
    <source>
        <dbReference type="SAM" id="MobiDB-lite"/>
    </source>
</evidence>
<protein>
    <recommendedName>
        <fullName evidence="9">Sister chromatid cohesion protein PDS5</fullName>
    </recommendedName>
</protein>
<evidence type="ECO:0000256" key="1">
    <source>
        <dbReference type="ARBA" id="ARBA00004123"/>
    </source>
</evidence>
<comment type="caution">
    <text evidence="7">The sequence shown here is derived from an EMBL/GenBank/DDBJ whole genome shotgun (WGS) entry which is preliminary data.</text>
</comment>
<reference evidence="7" key="1">
    <citation type="submission" date="2021-03" db="EMBL/GenBank/DDBJ databases">
        <authorList>
            <person name="Palmer J.M."/>
        </authorList>
    </citation>
    <scope>NUCLEOTIDE SEQUENCE</scope>
    <source>
        <strain evidence="7">ARV_011</strain>
    </source>
</reference>
<dbReference type="GO" id="GO:0051301">
    <property type="term" value="P:cell division"/>
    <property type="evidence" value="ECO:0007669"/>
    <property type="project" value="UniProtKB-KW"/>
</dbReference>
<dbReference type="GO" id="GO:0006281">
    <property type="term" value="P:DNA repair"/>
    <property type="evidence" value="ECO:0007669"/>
    <property type="project" value="TreeGrafter"/>
</dbReference>
<name>A0A9P7V7E1_9ASCO</name>
<dbReference type="InterPro" id="IPR011989">
    <property type="entry name" value="ARM-like"/>
</dbReference>
<dbReference type="Pfam" id="PF20168">
    <property type="entry name" value="PDS5"/>
    <property type="match status" value="1"/>
</dbReference>
<keyword evidence="8" id="KW-1185">Reference proteome</keyword>
<dbReference type="InterPro" id="IPR016024">
    <property type="entry name" value="ARM-type_fold"/>
</dbReference>
<keyword evidence="3" id="KW-0498">Mitosis</keyword>
<keyword evidence="5" id="KW-0131">Cell cycle</keyword>
<comment type="subcellular location">
    <subcellularLocation>
        <location evidence="1">Nucleus</location>
    </subcellularLocation>
</comment>
<feature type="compositionally biased region" description="Acidic residues" evidence="6">
    <location>
        <begin position="1277"/>
        <end position="1295"/>
    </location>
</feature>
<dbReference type="Proteomes" id="UP000790833">
    <property type="component" value="Unassembled WGS sequence"/>
</dbReference>
<dbReference type="PANTHER" id="PTHR12663:SF0">
    <property type="entry name" value="PRECOCIOUS DISSOCIATION OF SISTERS 5, ISOFORM A"/>
    <property type="match status" value="1"/>
</dbReference>
<dbReference type="RefSeq" id="XP_043048290.1">
    <property type="nucleotide sequence ID" value="XM_043192318.1"/>
</dbReference>
<dbReference type="Gene3D" id="1.25.10.10">
    <property type="entry name" value="Leucine-rich Repeat Variant"/>
    <property type="match status" value="1"/>
</dbReference>
<proteinExistence type="predicted"/>
<evidence type="ECO:0000313" key="8">
    <source>
        <dbReference type="Proteomes" id="UP000790833"/>
    </source>
</evidence>
<evidence type="ECO:0008006" key="9">
    <source>
        <dbReference type="Google" id="ProtNLM"/>
    </source>
</evidence>
<evidence type="ECO:0000313" key="7">
    <source>
        <dbReference type="EMBL" id="KAG7192740.1"/>
    </source>
</evidence>
<dbReference type="CDD" id="cd19953">
    <property type="entry name" value="PDS5"/>
    <property type="match status" value="1"/>
</dbReference>
<evidence type="ECO:0000256" key="4">
    <source>
        <dbReference type="ARBA" id="ARBA00023242"/>
    </source>
</evidence>